<evidence type="ECO:0000313" key="1">
    <source>
        <dbReference type="EMBL" id="QPH52586.1"/>
    </source>
</evidence>
<dbReference type="Proteomes" id="UP000594800">
    <property type="component" value="Chromosome"/>
</dbReference>
<protein>
    <submittedName>
        <fullName evidence="1">Cyclic nucleotide-binding domain-containing protein</fullName>
    </submittedName>
</protein>
<dbReference type="InterPro" id="IPR014710">
    <property type="entry name" value="RmlC-like_jellyroll"/>
</dbReference>
<dbReference type="Gene3D" id="2.60.120.10">
    <property type="entry name" value="Jelly Rolls"/>
    <property type="match status" value="1"/>
</dbReference>
<dbReference type="InterPro" id="IPR018490">
    <property type="entry name" value="cNMP-bd_dom_sf"/>
</dbReference>
<dbReference type="InterPro" id="IPR000595">
    <property type="entry name" value="cNMP-bd_dom"/>
</dbReference>
<proteinExistence type="predicted"/>
<reference evidence="1 2" key="1">
    <citation type="submission" date="2020-11" db="EMBL/GenBank/DDBJ databases">
        <title>Description of Pontivivens ytuae sp. nov. isolated from deep sea sediment of Mariana Trench.</title>
        <authorList>
            <person name="Wang Z."/>
            <person name="Sun Q.-L."/>
            <person name="Xu X.-D."/>
            <person name="Tang Y.-Z."/>
            <person name="Zhang J."/>
        </authorList>
    </citation>
    <scope>NUCLEOTIDE SEQUENCE [LARGE SCALE GENOMIC DNA]</scope>
    <source>
        <strain evidence="1 2">MT2928</strain>
    </source>
</reference>
<gene>
    <name evidence="1" type="ORF">I0K15_12250</name>
</gene>
<dbReference type="SUPFAM" id="SSF51206">
    <property type="entry name" value="cAMP-binding domain-like"/>
    <property type="match status" value="1"/>
</dbReference>
<name>A0A7S9LPA3_9RHOB</name>
<dbReference type="CDD" id="cd00038">
    <property type="entry name" value="CAP_ED"/>
    <property type="match status" value="1"/>
</dbReference>
<evidence type="ECO:0000313" key="2">
    <source>
        <dbReference type="Proteomes" id="UP000594800"/>
    </source>
</evidence>
<organism evidence="1 2">
    <name type="scientific">Pontivivens ytuae</name>
    <dbReference type="NCBI Taxonomy" id="2789856"/>
    <lineage>
        <taxon>Bacteria</taxon>
        <taxon>Pseudomonadati</taxon>
        <taxon>Pseudomonadota</taxon>
        <taxon>Alphaproteobacteria</taxon>
        <taxon>Rhodobacterales</taxon>
        <taxon>Paracoccaceae</taxon>
        <taxon>Pontivivens</taxon>
    </lineage>
</organism>
<dbReference type="KEGG" id="poz:I0K15_12250"/>
<accession>A0A7S9LPA3</accession>
<keyword evidence="2" id="KW-1185">Reference proteome</keyword>
<sequence>MKMRERIAAIDHFSGLDAGQLDRLLAGSRVESYAAGAAILDPETSPAFYSFLLEGRWWMRRTIRGVAPRDWIDDRPGNWHGGIGLIDAVAPPEVKAETDCTVLHVPRNLLDELAGENPHLGVAMLRGVRGGATMLHKHATGEGE</sequence>
<dbReference type="RefSeq" id="WP_196101797.1">
    <property type="nucleotide sequence ID" value="NZ_CP064942.1"/>
</dbReference>
<dbReference type="AlphaFoldDB" id="A0A7S9LPA3"/>
<dbReference type="EMBL" id="CP064942">
    <property type="protein sequence ID" value="QPH52586.1"/>
    <property type="molecule type" value="Genomic_DNA"/>
</dbReference>